<feature type="compositionally biased region" description="Polar residues" evidence="5">
    <location>
        <begin position="109"/>
        <end position="123"/>
    </location>
</feature>
<feature type="signal peptide" evidence="6">
    <location>
        <begin position="1"/>
        <end position="19"/>
    </location>
</feature>
<evidence type="ECO:0000313" key="8">
    <source>
        <dbReference type="EMBL" id="ERN01586.1"/>
    </source>
</evidence>
<keyword evidence="2 6" id="KW-0732">Signal</keyword>
<evidence type="ECO:0000259" key="7">
    <source>
        <dbReference type="Pfam" id="PF14368"/>
    </source>
</evidence>
<feature type="region of interest" description="Disordered" evidence="5">
    <location>
        <begin position="109"/>
        <end position="156"/>
    </location>
</feature>
<evidence type="ECO:0000313" key="9">
    <source>
        <dbReference type="Proteomes" id="UP000017836"/>
    </source>
</evidence>
<dbReference type="EMBL" id="KI394767">
    <property type="protein sequence ID" value="ERN01586.1"/>
    <property type="molecule type" value="Genomic_DNA"/>
</dbReference>
<feature type="chain" id="PRO_5004808032" description="Bifunctional inhibitor/plant lipid transfer protein/seed storage helical domain-containing protein" evidence="6">
    <location>
        <begin position="20"/>
        <end position="180"/>
    </location>
</feature>
<keyword evidence="3" id="KW-1015">Disulfide bond</keyword>
<evidence type="ECO:0000256" key="6">
    <source>
        <dbReference type="SAM" id="SignalP"/>
    </source>
</evidence>
<evidence type="ECO:0000256" key="2">
    <source>
        <dbReference type="ARBA" id="ARBA00022729"/>
    </source>
</evidence>
<gene>
    <name evidence="8" type="ORF">AMTR_s00002p00272100</name>
</gene>
<keyword evidence="9" id="KW-1185">Reference proteome</keyword>
<dbReference type="Gene3D" id="1.10.110.10">
    <property type="entry name" value="Plant lipid-transfer and hydrophobic proteins"/>
    <property type="match status" value="1"/>
</dbReference>
<evidence type="ECO:0000256" key="4">
    <source>
        <dbReference type="ARBA" id="ARBA00023180"/>
    </source>
</evidence>
<dbReference type="InterPro" id="IPR043325">
    <property type="entry name" value="LTSS"/>
</dbReference>
<evidence type="ECO:0000256" key="3">
    <source>
        <dbReference type="ARBA" id="ARBA00023157"/>
    </source>
</evidence>
<dbReference type="Proteomes" id="UP000017836">
    <property type="component" value="Unassembled WGS sequence"/>
</dbReference>
<dbReference type="SUPFAM" id="SSF47699">
    <property type="entry name" value="Bifunctional inhibitor/lipid-transfer protein/seed storage 2S albumin"/>
    <property type="match status" value="1"/>
</dbReference>
<dbReference type="Gramene" id="ERN01586">
    <property type="protein sequence ID" value="ERN01586"/>
    <property type="gene ID" value="AMTR_s00002p00272100"/>
</dbReference>
<dbReference type="InterPro" id="IPR036312">
    <property type="entry name" value="Bifun_inhib/LTP/seed_sf"/>
</dbReference>
<keyword evidence="4" id="KW-0325">Glycoprotein</keyword>
<dbReference type="HOGENOM" id="CLU_1498258_0_0_1"/>
<feature type="domain" description="Bifunctional inhibitor/plant lipid transfer protein/seed storage helical" evidence="7">
    <location>
        <begin position="8"/>
        <end position="100"/>
    </location>
</feature>
<reference evidence="9" key="1">
    <citation type="journal article" date="2013" name="Science">
        <title>The Amborella genome and the evolution of flowering plants.</title>
        <authorList>
            <consortium name="Amborella Genome Project"/>
        </authorList>
    </citation>
    <scope>NUCLEOTIDE SEQUENCE [LARGE SCALE GENOMIC DNA]</scope>
</reference>
<name>W1P1Y9_AMBTC</name>
<protein>
    <recommendedName>
        <fullName evidence="7">Bifunctional inhibitor/plant lipid transfer protein/seed storage helical domain-containing protein</fullName>
    </recommendedName>
</protein>
<accession>W1P1Y9</accession>
<dbReference type="OMA" id="KHITWFL"/>
<evidence type="ECO:0000256" key="5">
    <source>
        <dbReference type="SAM" id="MobiDB-lite"/>
    </source>
</evidence>
<comment type="similarity">
    <text evidence="1">Belongs to the plant LTP family.</text>
</comment>
<dbReference type="Pfam" id="PF14368">
    <property type="entry name" value="LTP_2"/>
    <property type="match status" value="1"/>
</dbReference>
<organism evidence="8 9">
    <name type="scientific">Amborella trichopoda</name>
    <dbReference type="NCBI Taxonomy" id="13333"/>
    <lineage>
        <taxon>Eukaryota</taxon>
        <taxon>Viridiplantae</taxon>
        <taxon>Streptophyta</taxon>
        <taxon>Embryophyta</taxon>
        <taxon>Tracheophyta</taxon>
        <taxon>Spermatophyta</taxon>
        <taxon>Magnoliopsida</taxon>
        <taxon>Amborellales</taxon>
        <taxon>Amborellaceae</taxon>
        <taxon>Amborella</taxon>
    </lineage>
</organism>
<dbReference type="InterPro" id="IPR016140">
    <property type="entry name" value="Bifunc_inhib/LTP/seed_store"/>
</dbReference>
<proteinExistence type="inferred from homology"/>
<sequence length="180" mass="19310">MMNRFLLLVLIARASLTCATRAPNNCVEAILLLDTCLASFSLVGLTDEAQSVPSDRCCDAIKAVMESTPLCTCHLVVDPTILGFLINSTRVLELPALCGQPPLSCDGSQSLPPLRTPSDSESTNETDHLHASSPSPSESDFRPSSKPYSPPPEFGPQLTRSQSCLFSPSAIFLLLPALFF</sequence>
<dbReference type="AlphaFoldDB" id="W1P1Y9"/>
<dbReference type="CDD" id="cd00010">
    <property type="entry name" value="AAI_LTSS"/>
    <property type="match status" value="1"/>
</dbReference>
<dbReference type="PANTHER" id="PTHR33044">
    <property type="entry name" value="BIFUNCTIONAL INHIBITOR/LIPID-TRANSFER PROTEIN/SEED STORAGE 2S ALBUMIN SUPERFAMILY PROTEIN-RELATED"/>
    <property type="match status" value="1"/>
</dbReference>
<evidence type="ECO:0000256" key="1">
    <source>
        <dbReference type="ARBA" id="ARBA00009748"/>
    </source>
</evidence>